<reference evidence="2" key="1">
    <citation type="submission" date="2023-05" db="EMBL/GenBank/DDBJ databases">
        <title>Nepenthes gracilis genome sequencing.</title>
        <authorList>
            <person name="Fukushima K."/>
        </authorList>
    </citation>
    <scope>NUCLEOTIDE SEQUENCE</scope>
    <source>
        <strain evidence="2">SING2019-196</strain>
    </source>
</reference>
<evidence type="ECO:0000313" key="2">
    <source>
        <dbReference type="EMBL" id="GMH11333.1"/>
    </source>
</evidence>
<protein>
    <submittedName>
        <fullName evidence="2">Uncharacterized protein</fullName>
    </submittedName>
</protein>
<gene>
    <name evidence="2" type="ORF">Nepgr_013174</name>
</gene>
<keyword evidence="1" id="KW-1133">Transmembrane helix</keyword>
<accession>A0AAD3SHB2</accession>
<organism evidence="2 3">
    <name type="scientific">Nepenthes gracilis</name>
    <name type="common">Slender pitcher plant</name>
    <dbReference type="NCBI Taxonomy" id="150966"/>
    <lineage>
        <taxon>Eukaryota</taxon>
        <taxon>Viridiplantae</taxon>
        <taxon>Streptophyta</taxon>
        <taxon>Embryophyta</taxon>
        <taxon>Tracheophyta</taxon>
        <taxon>Spermatophyta</taxon>
        <taxon>Magnoliopsida</taxon>
        <taxon>eudicotyledons</taxon>
        <taxon>Gunneridae</taxon>
        <taxon>Pentapetalae</taxon>
        <taxon>Caryophyllales</taxon>
        <taxon>Nepenthaceae</taxon>
        <taxon>Nepenthes</taxon>
    </lineage>
</organism>
<proteinExistence type="predicted"/>
<evidence type="ECO:0000313" key="3">
    <source>
        <dbReference type="Proteomes" id="UP001279734"/>
    </source>
</evidence>
<dbReference type="EMBL" id="BSYO01000011">
    <property type="protein sequence ID" value="GMH11333.1"/>
    <property type="molecule type" value="Genomic_DNA"/>
</dbReference>
<feature type="transmembrane region" description="Helical" evidence="1">
    <location>
        <begin position="98"/>
        <end position="115"/>
    </location>
</feature>
<name>A0AAD3SHB2_NEPGR</name>
<dbReference type="Proteomes" id="UP001279734">
    <property type="component" value="Unassembled WGS sequence"/>
</dbReference>
<keyword evidence="1" id="KW-0472">Membrane</keyword>
<evidence type="ECO:0000256" key="1">
    <source>
        <dbReference type="SAM" id="Phobius"/>
    </source>
</evidence>
<keyword evidence="3" id="KW-1185">Reference proteome</keyword>
<comment type="caution">
    <text evidence="2">The sequence shown here is derived from an EMBL/GenBank/DDBJ whole genome shotgun (WGS) entry which is preliminary data.</text>
</comment>
<dbReference type="AlphaFoldDB" id="A0AAD3SHB2"/>
<sequence length="116" mass="12971">MDSNTVTTDQNTLSKIEKLRIIAGNRRRLSGSQDCGNKCEYTLKSGRRESSGVRYDNRCSNHRVAVDDHHDNDISLFLICFLTPTASPSVAAMFEEDTLPCLSFLGFVGFILYLFG</sequence>
<keyword evidence="1" id="KW-0812">Transmembrane</keyword>